<keyword evidence="7" id="KW-0378">Hydrolase</keyword>
<dbReference type="AlphaFoldDB" id="A0A8J9TPC8"/>
<dbReference type="Gene3D" id="3.40.50.1820">
    <property type="entry name" value="alpha/beta hydrolase"/>
    <property type="match status" value="1"/>
</dbReference>
<keyword evidence="10" id="KW-1133">Transmembrane helix</keyword>
<dbReference type="EMBL" id="OU594943">
    <property type="protein sequence ID" value="CAG9285171.1"/>
    <property type="molecule type" value="Genomic_DNA"/>
</dbReference>
<evidence type="ECO:0000256" key="11">
    <source>
        <dbReference type="ARBA" id="ARBA00023098"/>
    </source>
</evidence>
<evidence type="ECO:0000256" key="14">
    <source>
        <dbReference type="ARBA" id="ARBA00026104"/>
    </source>
</evidence>
<dbReference type="EC" id="3.1.1.116" evidence="14"/>
<dbReference type="GO" id="GO:0046872">
    <property type="term" value="F:metal ion binding"/>
    <property type="evidence" value="ECO:0007669"/>
    <property type="project" value="UniProtKB-KW"/>
</dbReference>
<dbReference type="PANTHER" id="PTHR45792">
    <property type="entry name" value="DIACYLGLYCEROL LIPASE HOMOLOG-RELATED"/>
    <property type="match status" value="1"/>
</dbReference>
<sequence length="563" mass="62986">MVEEDKVTDIKQSVNNMWNGVKRVGIAPLLLTFGIGYRVGIHATRATLQRTVSSSGTIATKSNPPYVLSAVLVAFAARELWKTFPDWIKRQIPYLKRRYKVEEVDFDPDDMTSLPAIAAKLQSLFALAQEKVVDAVRVPNPQLAFIALLKIFVQLKDERSRDRDRRYSEAGKNVENPKDVLEGMDDMFEFAEWAYDELPDEKPLSEALKEKGFTLIRHDKVALPGSVAHYIAISKERKEALIGIKGSSSFEDLLTDCCMQAQSFDLKEPFIKGGPTEIRAHEGIMLASKRLADEVEVLVEELLLPSKYKLVITGHSLGASAAALLGMLLRSRFAQLRQENSNLLKVWAFASPPVLDYDAALACTPFTTTIVNNSDIIPRWSLSNLLIVMEYLKNVHNRLEERGMTAKDWKSTKSLFHMLTQSEEEGTPIMTMDEIRAAMTAANAKVELKDPDHLYVAGRVIQMYDLWSKEGYGQVSVADKEGAHPSKLSNNTIPETETEQNTRTAERVNVDNGASSILRYIELDSRMLTDHLSPAYRSSLNNLLSYGAAKMDELATIPAELSD</sequence>
<evidence type="ECO:0000256" key="8">
    <source>
        <dbReference type="ARBA" id="ARBA00022837"/>
    </source>
</evidence>
<dbReference type="CDD" id="cd00519">
    <property type="entry name" value="Lipase_3"/>
    <property type="match status" value="1"/>
</dbReference>
<evidence type="ECO:0000256" key="7">
    <source>
        <dbReference type="ARBA" id="ARBA00022801"/>
    </source>
</evidence>
<dbReference type="InterPro" id="IPR029058">
    <property type="entry name" value="AB_hydrolase_fold"/>
</dbReference>
<protein>
    <recommendedName>
        <fullName evidence="14">sn-1-specific diacylglycerol lipase</fullName>
        <ecNumber evidence="14">3.1.1.116</ecNumber>
    </recommendedName>
</protein>
<evidence type="ECO:0000256" key="4">
    <source>
        <dbReference type="ARBA" id="ARBA00022553"/>
    </source>
</evidence>
<dbReference type="PANTHER" id="PTHR45792:SF8">
    <property type="entry name" value="DIACYLGLYCEROL LIPASE-ALPHA"/>
    <property type="match status" value="1"/>
</dbReference>
<dbReference type="GO" id="GO:0005886">
    <property type="term" value="C:plasma membrane"/>
    <property type="evidence" value="ECO:0007669"/>
    <property type="project" value="UniProtKB-SubCell"/>
</dbReference>
<evidence type="ECO:0000256" key="10">
    <source>
        <dbReference type="ARBA" id="ARBA00022989"/>
    </source>
</evidence>
<evidence type="ECO:0000256" key="5">
    <source>
        <dbReference type="ARBA" id="ARBA00022692"/>
    </source>
</evidence>
<evidence type="ECO:0000256" key="2">
    <source>
        <dbReference type="ARBA" id="ARBA00004651"/>
    </source>
</evidence>
<comment type="cofactor">
    <cofactor evidence="1">
        <name>Ca(2+)</name>
        <dbReference type="ChEBI" id="CHEBI:29108"/>
    </cofactor>
</comment>
<dbReference type="InterPro" id="IPR052214">
    <property type="entry name" value="DAG_Lipase-Related"/>
</dbReference>
<evidence type="ECO:0000256" key="1">
    <source>
        <dbReference type="ARBA" id="ARBA00001913"/>
    </source>
</evidence>
<keyword evidence="12" id="KW-0472">Membrane</keyword>
<dbReference type="InterPro" id="IPR002921">
    <property type="entry name" value="Fungal_lipase-type"/>
</dbReference>
<evidence type="ECO:0000256" key="13">
    <source>
        <dbReference type="ARBA" id="ARBA00024531"/>
    </source>
</evidence>
<organism evidence="17">
    <name type="scientific">Phaeodactylum tricornutum</name>
    <name type="common">Diatom</name>
    <dbReference type="NCBI Taxonomy" id="2850"/>
    <lineage>
        <taxon>Eukaryota</taxon>
        <taxon>Sar</taxon>
        <taxon>Stramenopiles</taxon>
        <taxon>Ochrophyta</taxon>
        <taxon>Bacillariophyta</taxon>
        <taxon>Bacillariophyceae</taxon>
        <taxon>Bacillariophycidae</taxon>
        <taxon>Naviculales</taxon>
        <taxon>Phaeodactylaceae</taxon>
        <taxon>Phaeodactylum</taxon>
    </lineage>
</organism>
<evidence type="ECO:0000256" key="6">
    <source>
        <dbReference type="ARBA" id="ARBA00022723"/>
    </source>
</evidence>
<evidence type="ECO:0000256" key="3">
    <source>
        <dbReference type="ARBA" id="ARBA00022475"/>
    </source>
</evidence>
<dbReference type="GO" id="GO:0016042">
    <property type="term" value="P:lipid catabolic process"/>
    <property type="evidence" value="ECO:0007669"/>
    <property type="project" value="UniProtKB-KW"/>
</dbReference>
<accession>A0A8J9TPC8</accession>
<keyword evidence="3" id="KW-1003">Cell membrane</keyword>
<feature type="region of interest" description="Disordered" evidence="15">
    <location>
        <begin position="481"/>
        <end position="504"/>
    </location>
</feature>
<dbReference type="SUPFAM" id="SSF53474">
    <property type="entry name" value="alpha/beta-Hydrolases"/>
    <property type="match status" value="1"/>
</dbReference>
<keyword evidence="6" id="KW-0479">Metal-binding</keyword>
<keyword evidence="11" id="KW-0443">Lipid metabolism</keyword>
<proteinExistence type="predicted"/>
<comment type="catalytic activity">
    <reaction evidence="13">
        <text>a 1,2-diacyl-sn-glycerol + H2O = a 2-acylglycerol + a fatty acid + H(+)</text>
        <dbReference type="Rhea" id="RHEA:33275"/>
        <dbReference type="ChEBI" id="CHEBI:15377"/>
        <dbReference type="ChEBI" id="CHEBI:15378"/>
        <dbReference type="ChEBI" id="CHEBI:17389"/>
        <dbReference type="ChEBI" id="CHEBI:17815"/>
        <dbReference type="ChEBI" id="CHEBI:28868"/>
        <dbReference type="EC" id="3.1.1.116"/>
    </reaction>
    <physiologicalReaction direction="left-to-right" evidence="13">
        <dbReference type="Rhea" id="RHEA:33276"/>
    </physiologicalReaction>
</comment>
<gene>
    <name evidence="17" type="ORF">PTTT1_LOCUS28193</name>
</gene>
<evidence type="ECO:0000259" key="16">
    <source>
        <dbReference type="Pfam" id="PF01764"/>
    </source>
</evidence>
<dbReference type="Pfam" id="PF01764">
    <property type="entry name" value="Lipase_3"/>
    <property type="match status" value="1"/>
</dbReference>
<feature type="domain" description="Fungal lipase-type" evidence="16">
    <location>
        <begin position="242"/>
        <end position="382"/>
    </location>
</feature>
<keyword evidence="8" id="KW-0106">Calcium</keyword>
<dbReference type="Proteomes" id="UP000836788">
    <property type="component" value="Chromosome 2"/>
</dbReference>
<evidence type="ECO:0000313" key="17">
    <source>
        <dbReference type="EMBL" id="CAG9285171.1"/>
    </source>
</evidence>
<evidence type="ECO:0000256" key="12">
    <source>
        <dbReference type="ARBA" id="ARBA00023136"/>
    </source>
</evidence>
<keyword evidence="9" id="KW-0442">Lipid degradation</keyword>
<feature type="compositionally biased region" description="Polar residues" evidence="15">
    <location>
        <begin position="487"/>
        <end position="503"/>
    </location>
</feature>
<evidence type="ECO:0000256" key="9">
    <source>
        <dbReference type="ARBA" id="ARBA00022963"/>
    </source>
</evidence>
<reference evidence="17" key="1">
    <citation type="submission" date="2022-02" db="EMBL/GenBank/DDBJ databases">
        <authorList>
            <person name="Giguere J D."/>
        </authorList>
    </citation>
    <scope>NUCLEOTIDE SEQUENCE</scope>
    <source>
        <strain evidence="17">CCAP 1055/1</strain>
    </source>
</reference>
<name>A0A8J9TPC8_PHATR</name>
<keyword evidence="5" id="KW-0812">Transmembrane</keyword>
<keyword evidence="4" id="KW-0597">Phosphoprotein</keyword>
<evidence type="ECO:0000256" key="15">
    <source>
        <dbReference type="SAM" id="MobiDB-lite"/>
    </source>
</evidence>
<dbReference type="GO" id="GO:0016298">
    <property type="term" value="F:lipase activity"/>
    <property type="evidence" value="ECO:0007669"/>
    <property type="project" value="TreeGrafter"/>
</dbReference>
<comment type="subcellular location">
    <subcellularLocation>
        <location evidence="2">Cell membrane</location>
        <topology evidence="2">Multi-pass membrane protein</topology>
    </subcellularLocation>
</comment>